<name>A0A6G0Q4I8_9STRA</name>
<accession>A0A6G0Q4I8</accession>
<protein>
    <submittedName>
        <fullName evidence="1">Uncharacterized protein</fullName>
    </submittedName>
</protein>
<organism evidence="1 2">
    <name type="scientific">Phytophthora fragariae</name>
    <dbReference type="NCBI Taxonomy" id="53985"/>
    <lineage>
        <taxon>Eukaryota</taxon>
        <taxon>Sar</taxon>
        <taxon>Stramenopiles</taxon>
        <taxon>Oomycota</taxon>
        <taxon>Peronosporomycetes</taxon>
        <taxon>Peronosporales</taxon>
        <taxon>Peronosporaceae</taxon>
        <taxon>Phytophthora</taxon>
    </lineage>
</organism>
<dbReference type="Proteomes" id="UP000486351">
    <property type="component" value="Unassembled WGS sequence"/>
</dbReference>
<evidence type="ECO:0000313" key="1">
    <source>
        <dbReference type="EMBL" id="KAE9268684.1"/>
    </source>
</evidence>
<gene>
    <name evidence="1" type="ORF">PF008_g31063</name>
</gene>
<sequence length="94" mass="10168">MRLTWFGPELRRSGQSLAAYLASRPHQARGVNAKAGQAVDKWVGEQPRLQAASPRPLARAPREPSTVGSARYFLLPTTAAYSKCPVQVAAPLPD</sequence>
<comment type="caution">
    <text evidence="1">The sequence shown here is derived from an EMBL/GenBank/DDBJ whole genome shotgun (WGS) entry which is preliminary data.</text>
</comment>
<dbReference type="EMBL" id="QXFY01006466">
    <property type="protein sequence ID" value="KAE9268684.1"/>
    <property type="molecule type" value="Genomic_DNA"/>
</dbReference>
<reference evidence="1 2" key="1">
    <citation type="submission" date="2018-09" db="EMBL/GenBank/DDBJ databases">
        <title>Genomic investigation of the strawberry pathogen Phytophthora fragariae indicates pathogenicity is determined by transcriptional variation in three key races.</title>
        <authorList>
            <person name="Adams T.M."/>
            <person name="Armitage A.D."/>
            <person name="Sobczyk M.K."/>
            <person name="Bates H.J."/>
            <person name="Dunwell J.M."/>
            <person name="Nellist C.F."/>
            <person name="Harrison R.J."/>
        </authorList>
    </citation>
    <scope>NUCLEOTIDE SEQUENCE [LARGE SCALE GENOMIC DNA]</scope>
    <source>
        <strain evidence="1 2">NOV-77</strain>
    </source>
</reference>
<dbReference type="AlphaFoldDB" id="A0A6G0Q4I8"/>
<evidence type="ECO:0000313" key="2">
    <source>
        <dbReference type="Proteomes" id="UP000486351"/>
    </source>
</evidence>
<proteinExistence type="predicted"/>